<keyword evidence="2 5" id="KW-0812">Transmembrane</keyword>
<dbReference type="Gene3D" id="1.20.1250.20">
    <property type="entry name" value="MFS general substrate transporter like domains"/>
    <property type="match status" value="1"/>
</dbReference>
<dbReference type="KEGG" id="bim:100749562"/>
<comment type="subcellular location">
    <subcellularLocation>
        <location evidence="1">Membrane</location>
        <topology evidence="1">Multi-pass membrane protein</topology>
    </subcellularLocation>
</comment>
<feature type="transmembrane region" description="Helical" evidence="5">
    <location>
        <begin position="42"/>
        <end position="62"/>
    </location>
</feature>
<dbReference type="GO" id="GO:0016020">
    <property type="term" value="C:membrane"/>
    <property type="evidence" value="ECO:0007669"/>
    <property type="project" value="UniProtKB-SubCell"/>
</dbReference>
<dbReference type="PANTHER" id="PTHR10924">
    <property type="entry name" value="MAJOR FACILITATOR SUPERFAMILY PROTEIN-RELATED"/>
    <property type="match status" value="1"/>
</dbReference>
<dbReference type="SUPFAM" id="SSF103473">
    <property type="entry name" value="MFS general substrate transporter"/>
    <property type="match status" value="1"/>
</dbReference>
<dbReference type="GO" id="GO:0020037">
    <property type="term" value="F:heme binding"/>
    <property type="evidence" value="ECO:0007669"/>
    <property type="project" value="TreeGrafter"/>
</dbReference>
<name>A0A6P3DRL9_BOMIM</name>
<dbReference type="AlphaFoldDB" id="A0A6P3DRL9"/>
<evidence type="ECO:0000256" key="4">
    <source>
        <dbReference type="ARBA" id="ARBA00023136"/>
    </source>
</evidence>
<evidence type="ECO:0000256" key="2">
    <source>
        <dbReference type="ARBA" id="ARBA00022692"/>
    </source>
</evidence>
<dbReference type="RefSeq" id="XP_003489647.1">
    <property type="nucleotide sequence ID" value="XM_003489599.4"/>
</dbReference>
<feature type="transmembrane region" description="Helical" evidence="5">
    <location>
        <begin position="402"/>
        <end position="419"/>
    </location>
</feature>
<protein>
    <submittedName>
        <fullName evidence="8">Feline leukemia virus subgroup C receptor-related protein 2-like</fullName>
    </submittedName>
</protein>
<organism evidence="7 8">
    <name type="scientific">Bombus impatiens</name>
    <name type="common">Bumblebee</name>
    <dbReference type="NCBI Taxonomy" id="132113"/>
    <lineage>
        <taxon>Eukaryota</taxon>
        <taxon>Metazoa</taxon>
        <taxon>Ecdysozoa</taxon>
        <taxon>Arthropoda</taxon>
        <taxon>Hexapoda</taxon>
        <taxon>Insecta</taxon>
        <taxon>Pterygota</taxon>
        <taxon>Neoptera</taxon>
        <taxon>Endopterygota</taxon>
        <taxon>Hymenoptera</taxon>
        <taxon>Apocrita</taxon>
        <taxon>Aculeata</taxon>
        <taxon>Apoidea</taxon>
        <taxon>Anthophila</taxon>
        <taxon>Apidae</taxon>
        <taxon>Bombus</taxon>
        <taxon>Pyrobombus</taxon>
    </lineage>
</organism>
<evidence type="ECO:0000259" key="6">
    <source>
        <dbReference type="PROSITE" id="PS50850"/>
    </source>
</evidence>
<feature type="transmembrane region" description="Helical" evidence="5">
    <location>
        <begin position="268"/>
        <end position="295"/>
    </location>
</feature>
<evidence type="ECO:0000256" key="3">
    <source>
        <dbReference type="ARBA" id="ARBA00022989"/>
    </source>
</evidence>
<dbReference type="PANTHER" id="PTHR10924:SF4">
    <property type="entry name" value="GH15861P"/>
    <property type="match status" value="1"/>
</dbReference>
<gene>
    <name evidence="8" type="primary">LOC100749562</name>
</gene>
<evidence type="ECO:0000256" key="1">
    <source>
        <dbReference type="ARBA" id="ARBA00004141"/>
    </source>
</evidence>
<feature type="transmembrane region" description="Helical" evidence="5">
    <location>
        <begin position="362"/>
        <end position="381"/>
    </location>
</feature>
<feature type="transmembrane region" description="Helical" evidence="5">
    <location>
        <begin position="307"/>
        <end position="326"/>
    </location>
</feature>
<dbReference type="Proteomes" id="UP000515180">
    <property type="component" value="Unplaced"/>
</dbReference>
<keyword evidence="4 5" id="KW-0472">Membrane</keyword>
<keyword evidence="3 5" id="KW-1133">Transmembrane helix</keyword>
<dbReference type="GO" id="GO:0015232">
    <property type="term" value="F:heme transmembrane transporter activity"/>
    <property type="evidence" value="ECO:0007669"/>
    <property type="project" value="TreeGrafter"/>
</dbReference>
<keyword evidence="7" id="KW-1185">Reference proteome</keyword>
<feature type="transmembrane region" description="Helical" evidence="5">
    <location>
        <begin position="425"/>
        <end position="445"/>
    </location>
</feature>
<feature type="transmembrane region" description="Helical" evidence="5">
    <location>
        <begin position="109"/>
        <end position="128"/>
    </location>
</feature>
<dbReference type="PROSITE" id="PS50850">
    <property type="entry name" value="MFS"/>
    <property type="match status" value="1"/>
</dbReference>
<dbReference type="OMA" id="ISMGSVW"/>
<feature type="transmembrane region" description="Helical" evidence="5">
    <location>
        <begin position="82"/>
        <end position="102"/>
    </location>
</feature>
<dbReference type="OrthoDB" id="422206at2759"/>
<dbReference type="GeneID" id="100749562"/>
<dbReference type="InterPro" id="IPR049680">
    <property type="entry name" value="FLVCR1-2_SLC49-like"/>
</dbReference>
<reference evidence="8" key="1">
    <citation type="submission" date="2025-08" db="UniProtKB">
        <authorList>
            <consortium name="RefSeq"/>
        </authorList>
    </citation>
    <scope>IDENTIFICATION</scope>
</reference>
<dbReference type="GO" id="GO:0097037">
    <property type="term" value="P:heme export"/>
    <property type="evidence" value="ECO:0007669"/>
    <property type="project" value="TreeGrafter"/>
</dbReference>
<accession>A0A6P3DRL9</accession>
<dbReference type="InterPro" id="IPR036259">
    <property type="entry name" value="MFS_trans_sf"/>
</dbReference>
<evidence type="ECO:0000313" key="8">
    <source>
        <dbReference type="RefSeq" id="XP_003489647.1"/>
    </source>
</evidence>
<evidence type="ECO:0000313" key="7">
    <source>
        <dbReference type="Proteomes" id="UP000515180"/>
    </source>
</evidence>
<feature type="transmembrane region" description="Helical" evidence="5">
    <location>
        <begin position="134"/>
        <end position="154"/>
    </location>
</feature>
<feature type="domain" description="Major facilitator superfamily (MFS) profile" evidence="6">
    <location>
        <begin position="39"/>
        <end position="450"/>
    </location>
</feature>
<feature type="transmembrane region" description="Helical" evidence="5">
    <location>
        <begin position="338"/>
        <end position="356"/>
    </location>
</feature>
<sequence length="485" mass="54831">MRMTEEKDLNEVLCVNNLVKVVNGNEKNNSNPLETKVYKRRWLMLGLFILYTGMSNFQWIQYSIISNIVSRYYGVSSLTVDWTAMTFMGYYVIFIFPATYMVDRVGFRWTNIIGCGATCLGSWIKVLSVSPDRFYVTFIGQSLVASTQTIILTLPGRLAAQWFAANELSTATSLSIFGTQMGIALSFLITPIIVKNHENLDDIGTSLSHLFWIVAIIMTIAFILVITLFEDDPKLPPSKTRALQKLNRMELEENIMQPIKRLFRNKSYLILCNSYGLSIGVLNVVGTLLNQIYLAHFEHGEEDAGKIGLAMIITGMIGAVTFGVILDKTHKYKETTVIVYFLALCGQLFFSTFMWLEMKWMVYLSAIFLGYFLVGYVALGYEMCAEYTYPESEEITAGILNVANNVYGIVLILIMGRLLEVYGDIPVHVGLCTALLVGFIMTVLTKDVQRRQDARKGVHYVGVKQSEKNNECNGREKQSLDRNDF</sequence>
<dbReference type="Pfam" id="PF07690">
    <property type="entry name" value="MFS_1"/>
    <property type="match status" value="1"/>
</dbReference>
<feature type="transmembrane region" description="Helical" evidence="5">
    <location>
        <begin position="174"/>
        <end position="194"/>
    </location>
</feature>
<proteinExistence type="predicted"/>
<feature type="transmembrane region" description="Helical" evidence="5">
    <location>
        <begin position="209"/>
        <end position="229"/>
    </location>
</feature>
<dbReference type="InterPro" id="IPR020846">
    <property type="entry name" value="MFS_dom"/>
</dbReference>
<dbReference type="InterPro" id="IPR011701">
    <property type="entry name" value="MFS"/>
</dbReference>
<evidence type="ECO:0000256" key="5">
    <source>
        <dbReference type="SAM" id="Phobius"/>
    </source>
</evidence>